<sequence>DNGEFLNEDRWHNWKVLRGRDDPEKSLSGTQQYKTAKNAFAEHDVFMTRVTHGGRHASAIEAEALGIPFDLIKRGGGWKDRLVRLETHYLGKLPLQFARGIADFWDKAFHLPRNNASPSLELQRMIFPWIEDYFGSENEAWKKNCEKEMREVDENEDDGISDDDYDENDNNVEFVEENGRIVQGSGLRVRKTQPTIQRSTDTAKRGFLRLLCCQFRVAK</sequence>
<dbReference type="AlphaFoldDB" id="A0A8H7QYX6"/>
<keyword evidence="2" id="KW-1185">Reference proteome</keyword>
<name>A0A8H7QYX6_9FUNG</name>
<dbReference type="OrthoDB" id="2449454at2759"/>
<dbReference type="Gene3D" id="1.10.443.20">
    <property type="entry name" value="Centromere DNA-binding protein complex CBF3 subunit, domain 2"/>
    <property type="match status" value="1"/>
</dbReference>
<organism evidence="1 2">
    <name type="scientific">Circinella minor</name>
    <dbReference type="NCBI Taxonomy" id="1195481"/>
    <lineage>
        <taxon>Eukaryota</taxon>
        <taxon>Fungi</taxon>
        <taxon>Fungi incertae sedis</taxon>
        <taxon>Mucoromycota</taxon>
        <taxon>Mucoromycotina</taxon>
        <taxon>Mucoromycetes</taxon>
        <taxon>Mucorales</taxon>
        <taxon>Lichtheimiaceae</taxon>
        <taxon>Circinella</taxon>
    </lineage>
</organism>
<evidence type="ECO:0008006" key="3">
    <source>
        <dbReference type="Google" id="ProtNLM"/>
    </source>
</evidence>
<dbReference type="InterPro" id="IPR038279">
    <property type="entry name" value="Ndc10_dom2_sf"/>
</dbReference>
<dbReference type="EMBL" id="JAEPRB010001802">
    <property type="protein sequence ID" value="KAG2201228.1"/>
    <property type="molecule type" value="Genomic_DNA"/>
</dbReference>
<evidence type="ECO:0000313" key="1">
    <source>
        <dbReference type="EMBL" id="KAG2201228.1"/>
    </source>
</evidence>
<feature type="non-terminal residue" evidence="1">
    <location>
        <position position="1"/>
    </location>
</feature>
<protein>
    <recommendedName>
        <fullName evidence="3">Ndc10 domain-containing protein</fullName>
    </recommendedName>
</protein>
<evidence type="ECO:0000313" key="2">
    <source>
        <dbReference type="Proteomes" id="UP000646827"/>
    </source>
</evidence>
<accession>A0A8H7QYX6</accession>
<reference evidence="1 2" key="1">
    <citation type="submission" date="2020-12" db="EMBL/GenBank/DDBJ databases">
        <title>Metabolic potential, ecology and presence of endohyphal bacteria is reflected in genomic diversity of Mucoromycotina.</title>
        <authorList>
            <person name="Muszewska A."/>
            <person name="Okrasinska A."/>
            <person name="Steczkiewicz K."/>
            <person name="Drgas O."/>
            <person name="Orlowska M."/>
            <person name="Perlinska-Lenart U."/>
            <person name="Aleksandrzak-Piekarczyk T."/>
            <person name="Szatraj K."/>
            <person name="Zielenkiewicz U."/>
            <person name="Pilsyk S."/>
            <person name="Malc E."/>
            <person name="Mieczkowski P."/>
            <person name="Kruszewska J.S."/>
            <person name="Biernat P."/>
            <person name="Pawlowska J."/>
        </authorList>
    </citation>
    <scope>NUCLEOTIDE SEQUENCE [LARGE SCALE GENOMIC DNA]</scope>
    <source>
        <strain evidence="1 2">CBS 142.35</strain>
    </source>
</reference>
<dbReference type="GO" id="GO:0003677">
    <property type="term" value="F:DNA binding"/>
    <property type="evidence" value="ECO:0007669"/>
    <property type="project" value="InterPro"/>
</dbReference>
<comment type="caution">
    <text evidence="1">The sequence shown here is derived from an EMBL/GenBank/DDBJ whole genome shotgun (WGS) entry which is preliminary data.</text>
</comment>
<proteinExistence type="predicted"/>
<dbReference type="Proteomes" id="UP000646827">
    <property type="component" value="Unassembled WGS sequence"/>
</dbReference>
<gene>
    <name evidence="1" type="ORF">INT45_014313</name>
</gene>